<keyword evidence="2" id="KW-1185">Reference proteome</keyword>
<organism evidence="1 2">
    <name type="scientific">Pseudoalteromonas denitrificans DSM 6059</name>
    <dbReference type="NCBI Taxonomy" id="1123010"/>
    <lineage>
        <taxon>Bacteria</taxon>
        <taxon>Pseudomonadati</taxon>
        <taxon>Pseudomonadota</taxon>
        <taxon>Gammaproteobacteria</taxon>
        <taxon>Alteromonadales</taxon>
        <taxon>Pseudoalteromonadaceae</taxon>
        <taxon>Pseudoalteromonas</taxon>
    </lineage>
</organism>
<reference evidence="1 2" key="1">
    <citation type="submission" date="2016-10" db="EMBL/GenBank/DDBJ databases">
        <authorList>
            <person name="de Groot N.N."/>
        </authorList>
    </citation>
    <scope>NUCLEOTIDE SEQUENCE [LARGE SCALE GENOMIC DNA]</scope>
    <source>
        <strain evidence="1 2">DSM 6059</strain>
    </source>
</reference>
<accession>A0A1I1E003</accession>
<proteinExistence type="predicted"/>
<gene>
    <name evidence="1" type="ORF">SAMN02745724_00147</name>
</gene>
<dbReference type="EMBL" id="FOLO01000001">
    <property type="protein sequence ID" value="SFB80525.1"/>
    <property type="molecule type" value="Genomic_DNA"/>
</dbReference>
<name>A0A1I1E003_9GAMM</name>
<dbReference type="Proteomes" id="UP000198862">
    <property type="component" value="Unassembled WGS sequence"/>
</dbReference>
<sequence>MCNACFAEGVIRAGDYLFLNAHLIKCTSASKFLIDYAEVSQAGEVVFFDDIENDSGIKLKVLGSTIENIEKRLALEFSKRIGYRPQTFSINIVKANNTKRQASLLLLLVNHNKVKCDVHYLTHPSEALIAKVAFSSFLYVEK</sequence>
<evidence type="ECO:0000313" key="1">
    <source>
        <dbReference type="EMBL" id="SFB80525.1"/>
    </source>
</evidence>
<dbReference type="AlphaFoldDB" id="A0A1I1E003"/>
<protein>
    <submittedName>
        <fullName evidence="1">Uncharacterized protein</fullName>
    </submittedName>
</protein>
<dbReference type="RefSeq" id="WP_091978836.1">
    <property type="nucleotide sequence ID" value="NZ_FOLO01000001.1"/>
</dbReference>
<evidence type="ECO:0000313" key="2">
    <source>
        <dbReference type="Proteomes" id="UP000198862"/>
    </source>
</evidence>